<protein>
    <recommendedName>
        <fullName evidence="8">DUF1656 domain-containing protein</fullName>
    </recommendedName>
</protein>
<name>F0Q7C7_PARA1</name>
<dbReference type="AlphaFoldDB" id="F0Q7C7"/>
<evidence type="ECO:0000313" key="6">
    <source>
        <dbReference type="EMBL" id="ADX45802.1"/>
    </source>
</evidence>
<keyword evidence="3 5" id="KW-1133">Transmembrane helix</keyword>
<evidence type="ECO:0000256" key="4">
    <source>
        <dbReference type="ARBA" id="ARBA00023136"/>
    </source>
</evidence>
<accession>F0Q7C7</accession>
<sequence length="72" mass="8133">MTGEATFYGVYVPWLLLLAIVAWALCWGARRLLGSLGVYRWVWHAALFDTAIYVLILFLLTRLTAPGGLFFP</sequence>
<dbReference type="KEGG" id="aaa:Acav_1886"/>
<gene>
    <name evidence="6" type="ordered locus">Acav_1886</name>
</gene>
<dbReference type="EMBL" id="CP002521">
    <property type="protein sequence ID" value="ADX45802.1"/>
    <property type="molecule type" value="Genomic_DNA"/>
</dbReference>
<dbReference type="RefSeq" id="WP_013594320.1">
    <property type="nucleotide sequence ID" value="NC_015138.1"/>
</dbReference>
<feature type="transmembrane region" description="Helical" evidence="5">
    <location>
        <begin position="41"/>
        <end position="60"/>
    </location>
</feature>
<evidence type="ECO:0000313" key="7">
    <source>
        <dbReference type="Proteomes" id="UP000002482"/>
    </source>
</evidence>
<dbReference type="OrthoDB" id="6080293at2"/>
<reference evidence="6" key="1">
    <citation type="submission" date="2011-02" db="EMBL/GenBank/DDBJ databases">
        <title>Complete sequence of Acidovorax avenae subsp. avenae ATCC 19860.</title>
        <authorList>
            <consortium name="US DOE Joint Genome Institute"/>
            <person name="Lucas S."/>
            <person name="Copeland A."/>
            <person name="Lapidus A."/>
            <person name="Cheng J.-F."/>
            <person name="Goodwin L."/>
            <person name="Pitluck S."/>
            <person name="Chertkov O."/>
            <person name="Held B."/>
            <person name="Detter J.C."/>
            <person name="Han C."/>
            <person name="Tapia R."/>
            <person name="Land M."/>
            <person name="Hauser L."/>
            <person name="Kyrpides N."/>
            <person name="Ivanova N."/>
            <person name="Ovchinnikova G."/>
            <person name="Pagani I."/>
            <person name="Gordon S."/>
            <person name="Woyke T."/>
        </authorList>
    </citation>
    <scope>NUCLEOTIDE SEQUENCE</scope>
    <source>
        <strain evidence="6">ATCC 19860</strain>
    </source>
</reference>
<evidence type="ECO:0008006" key="8">
    <source>
        <dbReference type="Google" id="ProtNLM"/>
    </source>
</evidence>
<keyword evidence="4 5" id="KW-0472">Membrane</keyword>
<keyword evidence="7" id="KW-1185">Reference proteome</keyword>
<evidence type="ECO:0000256" key="1">
    <source>
        <dbReference type="ARBA" id="ARBA00022475"/>
    </source>
</evidence>
<dbReference type="Proteomes" id="UP000002482">
    <property type="component" value="Chromosome"/>
</dbReference>
<dbReference type="Pfam" id="PF07869">
    <property type="entry name" value="DUF1656"/>
    <property type="match status" value="1"/>
</dbReference>
<organism evidence="6 7">
    <name type="scientific">Paracidovorax avenae (strain ATCC 19860 / DSM 7227 / CCUG 15838 / JCM 20985 / LMG 2117 / NCPPB 1011)</name>
    <name type="common">Acidovorax avenae</name>
    <dbReference type="NCBI Taxonomy" id="643561"/>
    <lineage>
        <taxon>Bacteria</taxon>
        <taxon>Pseudomonadati</taxon>
        <taxon>Pseudomonadota</taxon>
        <taxon>Betaproteobacteria</taxon>
        <taxon>Burkholderiales</taxon>
        <taxon>Comamonadaceae</taxon>
        <taxon>Paracidovorax</taxon>
    </lineage>
</organism>
<feature type="transmembrane region" description="Helical" evidence="5">
    <location>
        <begin position="6"/>
        <end position="29"/>
    </location>
</feature>
<dbReference type="GeneID" id="34239467"/>
<evidence type="ECO:0000256" key="2">
    <source>
        <dbReference type="ARBA" id="ARBA00022692"/>
    </source>
</evidence>
<keyword evidence="1" id="KW-1003">Cell membrane</keyword>
<dbReference type="HOGENOM" id="CLU_188292_1_1_4"/>
<evidence type="ECO:0000256" key="3">
    <source>
        <dbReference type="ARBA" id="ARBA00022989"/>
    </source>
</evidence>
<evidence type="ECO:0000256" key="5">
    <source>
        <dbReference type="SAM" id="Phobius"/>
    </source>
</evidence>
<proteinExistence type="predicted"/>
<keyword evidence="2 5" id="KW-0812">Transmembrane</keyword>
<dbReference type="InterPro" id="IPR012451">
    <property type="entry name" value="DUF1656"/>
</dbReference>